<evidence type="ECO:0000256" key="7">
    <source>
        <dbReference type="ARBA" id="ARBA00047899"/>
    </source>
</evidence>
<accession>G0R0W1</accession>
<organism evidence="10 11">
    <name type="scientific">Ichthyophthirius multifiliis</name>
    <name type="common">White spot disease agent</name>
    <name type="synonym">Ich</name>
    <dbReference type="NCBI Taxonomy" id="5932"/>
    <lineage>
        <taxon>Eukaryota</taxon>
        <taxon>Sar</taxon>
        <taxon>Alveolata</taxon>
        <taxon>Ciliophora</taxon>
        <taxon>Intramacronucleata</taxon>
        <taxon>Oligohymenophorea</taxon>
        <taxon>Hymenostomatida</taxon>
        <taxon>Ophryoglenina</taxon>
        <taxon>Ichthyophthirius</taxon>
    </lineage>
</organism>
<dbReference type="Pfam" id="PF07651">
    <property type="entry name" value="ANTH"/>
    <property type="match status" value="1"/>
</dbReference>
<dbReference type="GO" id="GO:0005543">
    <property type="term" value="F:phospholipid binding"/>
    <property type="evidence" value="ECO:0007669"/>
    <property type="project" value="InterPro"/>
</dbReference>
<dbReference type="STRING" id="857967.G0R0W1"/>
<dbReference type="GO" id="GO:0004674">
    <property type="term" value="F:protein serine/threonine kinase activity"/>
    <property type="evidence" value="ECO:0007669"/>
    <property type="project" value="UniProtKB-KW"/>
</dbReference>
<dbReference type="SUPFAM" id="SSF56112">
    <property type="entry name" value="Protein kinase-like (PK-like)"/>
    <property type="match status" value="1"/>
</dbReference>
<dbReference type="PROSITE" id="PS50011">
    <property type="entry name" value="PROTEIN_KINASE_DOM"/>
    <property type="match status" value="1"/>
</dbReference>
<evidence type="ECO:0000256" key="1">
    <source>
        <dbReference type="ARBA" id="ARBA00012513"/>
    </source>
</evidence>
<dbReference type="Pfam" id="PF00069">
    <property type="entry name" value="Pkinase"/>
    <property type="match status" value="1"/>
</dbReference>
<keyword evidence="4" id="KW-0547">Nucleotide-binding</keyword>
<dbReference type="EC" id="2.7.11.1" evidence="1"/>
<dbReference type="RefSeq" id="XP_004030157.1">
    <property type="nucleotide sequence ID" value="XM_004030109.1"/>
</dbReference>
<dbReference type="InterPro" id="IPR011417">
    <property type="entry name" value="ANTH_dom"/>
</dbReference>
<dbReference type="OMA" id="ICNANKK"/>
<dbReference type="GeneID" id="14905010"/>
<sequence>MQKNKYKNNQIKFQNQTLTLKEEIGQGAYSNIYSTSDSKYVAKVINQQFEAGYRSFLKEKEAYQNLRDHPNILKSLGNAEVSIKEGKIAILIIENCPKGSLFNIMAQTPKQQLMEQQIIRIIYEISQGLKYLHSKNIIHRDIKIENILYGEDNSFKICDFGSITSQKYTQIKNHPNLELLQEEIDKNTTPQYRCPEQIDVMLYKESSLDEKVDIFALGVLAYILMFKKPPFESKLAAINGHCYWPESCFFTEKMANLVKNMLKENSSERMSAQDVIFYIEKQLNFEKNDGIIDPMIFQKQKHDELKPGILNNLKKIIFCKFTDTKGWIFASLQYDENGPKQKYIRKLLVKAWQKREKKKTDKFYSILLDFLKENLNNQIIVLKILVLIHNYLKKGPQEAIYISYIRKVGPEHILQEIKSFYEGKESLNGSINNLIVKYCLLMEKKITLHKKYFDFFEGNFSLNPFLQSISMKFRPLNPVLLEDLLVYMQGLINFSKILIINHSLWKIQVSVVISLVDEMYCCISLFTHLYKTFKQSTNFNSFQYNKNLILQSIQELDTQFEFIYLLILKFFKRCQSITDSVFSSMVPKMPLEVVQYIKNIEILNNSIQQFNVFDFLNYSVNVFGLKIPFSFGYAILDACKNNTEIKEDDDTKLDKKRSIPQQDQFNTRREKILESQEGIFFNSK</sequence>
<dbReference type="Proteomes" id="UP000008983">
    <property type="component" value="Unassembled WGS sequence"/>
</dbReference>
<evidence type="ECO:0000259" key="9">
    <source>
        <dbReference type="PROSITE" id="PS50011"/>
    </source>
</evidence>
<feature type="domain" description="Protein kinase" evidence="9">
    <location>
        <begin position="18"/>
        <end position="283"/>
    </location>
</feature>
<evidence type="ECO:0000256" key="3">
    <source>
        <dbReference type="ARBA" id="ARBA00022679"/>
    </source>
</evidence>
<dbReference type="PANTHER" id="PTHR22967:SF57">
    <property type="entry name" value="AUXILIN, ISOFORM A-RELATED"/>
    <property type="match status" value="1"/>
</dbReference>
<keyword evidence="11" id="KW-1185">Reference proteome</keyword>
<dbReference type="SMART" id="SM00220">
    <property type="entry name" value="S_TKc"/>
    <property type="match status" value="1"/>
</dbReference>
<dbReference type="InterPro" id="IPR008271">
    <property type="entry name" value="Ser/Thr_kinase_AS"/>
</dbReference>
<keyword evidence="2" id="KW-0723">Serine/threonine-protein kinase</keyword>
<dbReference type="EMBL" id="GL984204">
    <property type="protein sequence ID" value="EGR28921.1"/>
    <property type="molecule type" value="Genomic_DNA"/>
</dbReference>
<dbReference type="PROSITE" id="PS00108">
    <property type="entry name" value="PROTEIN_KINASE_ST"/>
    <property type="match status" value="1"/>
</dbReference>
<dbReference type="GO" id="GO:0005524">
    <property type="term" value="F:ATP binding"/>
    <property type="evidence" value="ECO:0007669"/>
    <property type="project" value="UniProtKB-KW"/>
</dbReference>
<name>G0R0W1_ICHMU</name>
<dbReference type="Gene3D" id="1.10.510.10">
    <property type="entry name" value="Transferase(Phosphotransferase) domain 1"/>
    <property type="match status" value="1"/>
</dbReference>
<comment type="catalytic activity">
    <reaction evidence="7">
        <text>L-threonyl-[protein] + ATP = O-phospho-L-threonyl-[protein] + ADP + H(+)</text>
        <dbReference type="Rhea" id="RHEA:46608"/>
        <dbReference type="Rhea" id="RHEA-COMP:11060"/>
        <dbReference type="Rhea" id="RHEA-COMP:11605"/>
        <dbReference type="ChEBI" id="CHEBI:15378"/>
        <dbReference type="ChEBI" id="CHEBI:30013"/>
        <dbReference type="ChEBI" id="CHEBI:30616"/>
        <dbReference type="ChEBI" id="CHEBI:61977"/>
        <dbReference type="ChEBI" id="CHEBI:456216"/>
        <dbReference type="EC" id="2.7.11.1"/>
    </reaction>
</comment>
<comment type="catalytic activity">
    <reaction evidence="8">
        <text>L-seryl-[protein] + ATP = O-phospho-L-seryl-[protein] + ADP + H(+)</text>
        <dbReference type="Rhea" id="RHEA:17989"/>
        <dbReference type="Rhea" id="RHEA-COMP:9863"/>
        <dbReference type="Rhea" id="RHEA-COMP:11604"/>
        <dbReference type="ChEBI" id="CHEBI:15378"/>
        <dbReference type="ChEBI" id="CHEBI:29999"/>
        <dbReference type="ChEBI" id="CHEBI:30616"/>
        <dbReference type="ChEBI" id="CHEBI:83421"/>
        <dbReference type="ChEBI" id="CHEBI:456216"/>
        <dbReference type="EC" id="2.7.11.1"/>
    </reaction>
</comment>
<evidence type="ECO:0000256" key="4">
    <source>
        <dbReference type="ARBA" id="ARBA00022741"/>
    </source>
</evidence>
<keyword evidence="3 10" id="KW-0808">Transferase</keyword>
<dbReference type="eggNOG" id="KOG1989">
    <property type="taxonomic scope" value="Eukaryota"/>
</dbReference>
<evidence type="ECO:0000256" key="6">
    <source>
        <dbReference type="ARBA" id="ARBA00022840"/>
    </source>
</evidence>
<dbReference type="InterPro" id="IPR011009">
    <property type="entry name" value="Kinase-like_dom_sf"/>
</dbReference>
<dbReference type="Gene3D" id="1.25.40.90">
    <property type="match status" value="1"/>
</dbReference>
<protein>
    <recommendedName>
        <fullName evidence="1">non-specific serine/threonine protein kinase</fullName>
        <ecNumber evidence="1">2.7.11.1</ecNumber>
    </recommendedName>
</protein>
<feature type="non-terminal residue" evidence="10">
    <location>
        <position position="684"/>
    </location>
</feature>
<evidence type="ECO:0000313" key="11">
    <source>
        <dbReference type="Proteomes" id="UP000008983"/>
    </source>
</evidence>
<evidence type="ECO:0000313" key="10">
    <source>
        <dbReference type="EMBL" id="EGR28921.1"/>
    </source>
</evidence>
<evidence type="ECO:0000256" key="2">
    <source>
        <dbReference type="ARBA" id="ARBA00022527"/>
    </source>
</evidence>
<dbReference type="GO" id="GO:0106310">
    <property type="term" value="F:protein serine kinase activity"/>
    <property type="evidence" value="ECO:0007669"/>
    <property type="project" value="RHEA"/>
</dbReference>
<keyword evidence="6" id="KW-0067">ATP-binding</keyword>
<dbReference type="InParanoid" id="G0R0W1"/>
<dbReference type="InterPro" id="IPR000719">
    <property type="entry name" value="Prot_kinase_dom"/>
</dbReference>
<dbReference type="InterPro" id="IPR008942">
    <property type="entry name" value="ENTH_VHS"/>
</dbReference>
<evidence type="ECO:0000256" key="8">
    <source>
        <dbReference type="ARBA" id="ARBA00048679"/>
    </source>
</evidence>
<dbReference type="AlphaFoldDB" id="G0R0W1"/>
<keyword evidence="5 10" id="KW-0418">Kinase</keyword>
<dbReference type="SUPFAM" id="SSF48464">
    <property type="entry name" value="ENTH/VHS domain"/>
    <property type="match status" value="1"/>
</dbReference>
<evidence type="ECO:0000256" key="5">
    <source>
        <dbReference type="ARBA" id="ARBA00022777"/>
    </source>
</evidence>
<dbReference type="GO" id="GO:0005737">
    <property type="term" value="C:cytoplasm"/>
    <property type="evidence" value="ECO:0007669"/>
    <property type="project" value="TreeGrafter"/>
</dbReference>
<proteinExistence type="predicted"/>
<reference evidence="10 11" key="1">
    <citation type="submission" date="2011-07" db="EMBL/GenBank/DDBJ databases">
        <authorList>
            <person name="Coyne R."/>
            <person name="Brami D."/>
            <person name="Johnson J."/>
            <person name="Hostetler J."/>
            <person name="Hannick L."/>
            <person name="Clark T."/>
            <person name="Cassidy-Hanley D."/>
            <person name="Inman J."/>
        </authorList>
    </citation>
    <scope>NUCLEOTIDE SEQUENCE [LARGE SCALE GENOMIC DNA]</scope>
    <source>
        <strain evidence="10 11">G5</strain>
    </source>
</reference>
<dbReference type="OrthoDB" id="291827at2759"/>
<dbReference type="PANTHER" id="PTHR22967">
    <property type="entry name" value="SERINE/THREONINE PROTEIN KINASE"/>
    <property type="match status" value="1"/>
</dbReference>
<gene>
    <name evidence="10" type="ORF">IMG5_167160</name>
</gene>